<dbReference type="OrthoDB" id="6418862at2759"/>
<keyword evidence="2" id="KW-1185">Reference proteome</keyword>
<dbReference type="EMBL" id="BGPR01008240">
    <property type="protein sequence ID" value="GBN32457.1"/>
    <property type="molecule type" value="Genomic_DNA"/>
</dbReference>
<organism evidence="1 2">
    <name type="scientific">Araneus ventricosus</name>
    <name type="common">Orbweaver spider</name>
    <name type="synonym">Epeira ventricosa</name>
    <dbReference type="NCBI Taxonomy" id="182803"/>
    <lineage>
        <taxon>Eukaryota</taxon>
        <taxon>Metazoa</taxon>
        <taxon>Ecdysozoa</taxon>
        <taxon>Arthropoda</taxon>
        <taxon>Chelicerata</taxon>
        <taxon>Arachnida</taxon>
        <taxon>Araneae</taxon>
        <taxon>Araneomorphae</taxon>
        <taxon>Entelegynae</taxon>
        <taxon>Araneoidea</taxon>
        <taxon>Araneidae</taxon>
        <taxon>Araneus</taxon>
    </lineage>
</organism>
<accession>A0A4Y2N2R8</accession>
<evidence type="ECO:0000313" key="1">
    <source>
        <dbReference type="EMBL" id="GBN32457.1"/>
    </source>
</evidence>
<dbReference type="Proteomes" id="UP000499080">
    <property type="component" value="Unassembled WGS sequence"/>
</dbReference>
<proteinExistence type="predicted"/>
<comment type="caution">
    <text evidence="1">The sequence shown here is derived from an EMBL/GenBank/DDBJ whole genome shotgun (WGS) entry which is preliminary data.</text>
</comment>
<name>A0A4Y2N2R8_ARAVE</name>
<reference evidence="1 2" key="1">
    <citation type="journal article" date="2019" name="Sci. Rep.">
        <title>Orb-weaving spider Araneus ventricosus genome elucidates the spidroin gene catalogue.</title>
        <authorList>
            <person name="Kono N."/>
            <person name="Nakamura H."/>
            <person name="Ohtoshi R."/>
            <person name="Moran D.A.P."/>
            <person name="Shinohara A."/>
            <person name="Yoshida Y."/>
            <person name="Fujiwara M."/>
            <person name="Mori M."/>
            <person name="Tomita M."/>
            <person name="Arakawa K."/>
        </authorList>
    </citation>
    <scope>NUCLEOTIDE SEQUENCE [LARGE SCALE GENOMIC DNA]</scope>
</reference>
<gene>
    <name evidence="1" type="ORF">AVEN_142294_1</name>
</gene>
<dbReference type="AlphaFoldDB" id="A0A4Y2N2R8"/>
<evidence type="ECO:0000313" key="2">
    <source>
        <dbReference type="Proteomes" id="UP000499080"/>
    </source>
</evidence>
<protein>
    <submittedName>
        <fullName evidence="1">Uncharacterized protein</fullName>
    </submittedName>
</protein>
<sequence>MVARSQSEITRKIATAHEAHERLHFLKTLVEKGLGDLIKENVLYLRDGGRELVVVPEAMELEIIRGIHNKEHFASQKSEDY</sequence>